<name>A0ABD4TLR0_9EURY</name>
<evidence type="ECO:0000256" key="1">
    <source>
        <dbReference type="ARBA" id="ARBA00004651"/>
    </source>
</evidence>
<dbReference type="Proteomes" id="UP001524383">
    <property type="component" value="Unassembled WGS sequence"/>
</dbReference>
<evidence type="ECO:0000256" key="4">
    <source>
        <dbReference type="ARBA" id="ARBA00022989"/>
    </source>
</evidence>
<keyword evidence="8" id="KW-1185">Reference proteome</keyword>
<dbReference type="InterPro" id="IPR054513">
    <property type="entry name" value="Dret_0059-like_sensor"/>
</dbReference>
<keyword evidence="3" id="KW-0812">Transmembrane</keyword>
<proteinExistence type="predicted"/>
<dbReference type="Pfam" id="PF22309">
    <property type="entry name" value="HK-GC-Chemotax_sensor"/>
    <property type="match status" value="1"/>
</dbReference>
<dbReference type="PROSITE" id="PS51257">
    <property type="entry name" value="PROKAR_LIPOPROTEIN"/>
    <property type="match status" value="1"/>
</dbReference>
<protein>
    <recommendedName>
        <fullName evidence="6">Single Cache domain-containing protein</fullName>
    </recommendedName>
</protein>
<dbReference type="EMBL" id="VOTZ01000013">
    <property type="protein sequence ID" value="MCQ1538713.1"/>
    <property type="molecule type" value="Genomic_DNA"/>
</dbReference>
<dbReference type="GO" id="GO:0005886">
    <property type="term" value="C:plasma membrane"/>
    <property type="evidence" value="ECO:0007669"/>
    <property type="project" value="UniProtKB-SubCell"/>
</dbReference>
<evidence type="ECO:0000313" key="8">
    <source>
        <dbReference type="Proteomes" id="UP001524383"/>
    </source>
</evidence>
<evidence type="ECO:0000313" key="7">
    <source>
        <dbReference type="EMBL" id="MCQ1538713.1"/>
    </source>
</evidence>
<evidence type="ECO:0000256" key="5">
    <source>
        <dbReference type="ARBA" id="ARBA00023136"/>
    </source>
</evidence>
<dbReference type="SMART" id="SM01049">
    <property type="entry name" value="Cache_2"/>
    <property type="match status" value="1"/>
</dbReference>
<dbReference type="RefSeq" id="WP_255332665.1">
    <property type="nucleotide sequence ID" value="NZ_VOTZ01000013.1"/>
</dbReference>
<feature type="domain" description="Single Cache" evidence="6">
    <location>
        <begin position="34"/>
        <end position="110"/>
    </location>
</feature>
<comment type="caution">
    <text evidence="7">The sequence shown here is derived from an EMBL/GenBank/DDBJ whole genome shotgun (WGS) entry which is preliminary data.</text>
</comment>
<comment type="subcellular location">
    <subcellularLocation>
        <location evidence="1">Cell membrane</location>
        <topology evidence="1">Multi-pass membrane protein</topology>
    </subcellularLocation>
</comment>
<evidence type="ECO:0000256" key="3">
    <source>
        <dbReference type="ARBA" id="ARBA00022692"/>
    </source>
</evidence>
<sequence length="432" mass="46732">MRQNIYSTFLCLLLLIAASGCISASEPRQPDVTQKEMVAFVQIAFEYADMYGKEAALLAFNDPNGPFVKGELYIFAYEEDGTTLALPFEPDQIGSSRSDLQDAEGRYIIREIIETGLEGGGFVRYLYANPTHGFAVEPKISYVMKGGDGWVLGSGLYSTDETMMPDSEVTVALADFVDYSALYTEAAGRKEALVTLVAMQALLSRYHEETEAQLTSLDNEMLLAGAHISAVGLADPSTHKVLAYVTGTSEVIFDVVSFDAEGRITDVYPETYASAIGADISAQPHIRVILDEKKPVISQLLHTLEGQDGVSLAYPVVSADGRITGGISALVLPPVLIGGAADAAGIRSPYSARAIQADGTVLYAEDPEEIGLMIFSDPGYEIFPDVGRFRSRIESDPEGDMIIGLSGVKKHVVWDTVSLHGTDWRLVVVKEF</sequence>
<dbReference type="Gene3D" id="3.30.450.20">
    <property type="entry name" value="PAS domain"/>
    <property type="match status" value="2"/>
</dbReference>
<keyword evidence="5" id="KW-0472">Membrane</keyword>
<organism evidence="7 8">
    <name type="scientific">Methanocalculus taiwanensis</name>
    <dbReference type="NCBI Taxonomy" id="106207"/>
    <lineage>
        <taxon>Archaea</taxon>
        <taxon>Methanobacteriati</taxon>
        <taxon>Methanobacteriota</taxon>
        <taxon>Stenosarchaea group</taxon>
        <taxon>Methanomicrobia</taxon>
        <taxon>Methanomicrobiales</taxon>
        <taxon>Methanocalculaceae</taxon>
        <taxon>Methanocalculus</taxon>
    </lineage>
</organism>
<gene>
    <name evidence="7" type="ORF">FTO68_06915</name>
</gene>
<dbReference type="Pfam" id="PF17200">
    <property type="entry name" value="sCache_2"/>
    <property type="match status" value="1"/>
</dbReference>
<dbReference type="InterPro" id="IPR033480">
    <property type="entry name" value="sCache_2"/>
</dbReference>
<accession>A0ABD4TLR0</accession>
<reference evidence="7 8" key="1">
    <citation type="submission" date="2019-08" db="EMBL/GenBank/DDBJ databases">
        <authorList>
            <person name="Chen S.-C."/>
            <person name="Lai M.-C."/>
            <person name="You Y.-T."/>
        </authorList>
    </citation>
    <scope>NUCLEOTIDE SEQUENCE [LARGE SCALE GENOMIC DNA]</scope>
    <source>
        <strain evidence="7 8">P2F9704a</strain>
    </source>
</reference>
<evidence type="ECO:0000259" key="6">
    <source>
        <dbReference type="SMART" id="SM01049"/>
    </source>
</evidence>
<keyword evidence="4" id="KW-1133">Transmembrane helix</keyword>
<evidence type="ECO:0000256" key="2">
    <source>
        <dbReference type="ARBA" id="ARBA00022475"/>
    </source>
</evidence>
<keyword evidence="2" id="KW-1003">Cell membrane</keyword>
<dbReference type="AlphaFoldDB" id="A0ABD4TLR0"/>